<dbReference type="RefSeq" id="WP_343890051.1">
    <property type="nucleotide sequence ID" value="NZ_BAAAEH010000028.1"/>
</dbReference>
<dbReference type="InterPro" id="IPR036515">
    <property type="entry name" value="Transposase_17_sf"/>
</dbReference>
<sequence length="227" mass="25055">MARLARIVVPDVAHHVTQRGNRRQPVFFSDGDYDAYRTLVTTACAANGVRCLAWCLMPNHVHLILVPSDPDGLRAALAEAHRRYSRGINAAHGWTGYLWQGRFASYPMDDAHLLTAIRYVELNPVKAKLVGHAEDWRWSSAAAHLTGKADGLTDLAGTAGLYRNWRAMLRHGLEAGDVPAEEEAAIEARIRTGRPLGDEAFVEMLEAATGRGLKPRKRGPRAKTIVF</sequence>
<evidence type="ECO:0000313" key="3">
    <source>
        <dbReference type="Proteomes" id="UP001419910"/>
    </source>
</evidence>
<dbReference type="Gene3D" id="3.30.70.1290">
    <property type="entry name" value="Transposase IS200-like"/>
    <property type="match status" value="1"/>
</dbReference>
<dbReference type="EMBL" id="JBDIME010000011">
    <property type="protein sequence ID" value="MEN2790725.1"/>
    <property type="molecule type" value="Genomic_DNA"/>
</dbReference>
<dbReference type="SUPFAM" id="SSF143422">
    <property type="entry name" value="Transposase IS200-like"/>
    <property type="match status" value="1"/>
</dbReference>
<gene>
    <name evidence="2" type="ORF">ABC974_13885</name>
</gene>
<keyword evidence="3" id="KW-1185">Reference proteome</keyword>
<dbReference type="Pfam" id="PF01797">
    <property type="entry name" value="Y1_Tnp"/>
    <property type="match status" value="1"/>
</dbReference>
<proteinExistence type="predicted"/>
<comment type="caution">
    <text evidence="2">The sequence shown here is derived from an EMBL/GenBank/DDBJ whole genome shotgun (WGS) entry which is preliminary data.</text>
</comment>
<name>A0ABU9Y4K6_9SPHN</name>
<dbReference type="SMART" id="SM01321">
    <property type="entry name" value="Y1_Tnp"/>
    <property type="match status" value="1"/>
</dbReference>
<dbReference type="PANTHER" id="PTHR34322:SF2">
    <property type="entry name" value="TRANSPOSASE IS200-LIKE DOMAIN-CONTAINING PROTEIN"/>
    <property type="match status" value="1"/>
</dbReference>
<feature type="domain" description="Transposase IS200-like" evidence="1">
    <location>
        <begin position="9"/>
        <end position="123"/>
    </location>
</feature>
<reference evidence="2 3" key="1">
    <citation type="submission" date="2024-05" db="EMBL/GenBank/DDBJ databases">
        <authorList>
            <person name="Liu Q."/>
            <person name="Xin Y.-H."/>
        </authorList>
    </citation>
    <scope>NUCLEOTIDE SEQUENCE [LARGE SCALE GENOMIC DNA]</scope>
    <source>
        <strain evidence="2 3">CGMCC 1.10181</strain>
    </source>
</reference>
<protein>
    <submittedName>
        <fullName evidence="2">Transposase</fullName>
    </submittedName>
</protein>
<evidence type="ECO:0000259" key="1">
    <source>
        <dbReference type="SMART" id="SM01321"/>
    </source>
</evidence>
<accession>A0ABU9Y4K6</accession>
<dbReference type="Proteomes" id="UP001419910">
    <property type="component" value="Unassembled WGS sequence"/>
</dbReference>
<dbReference type="PANTHER" id="PTHR34322">
    <property type="entry name" value="TRANSPOSASE, Y1_TNP DOMAIN-CONTAINING"/>
    <property type="match status" value="1"/>
</dbReference>
<organism evidence="2 3">
    <name type="scientific">Sphingomonas oligophenolica</name>
    <dbReference type="NCBI Taxonomy" id="301154"/>
    <lineage>
        <taxon>Bacteria</taxon>
        <taxon>Pseudomonadati</taxon>
        <taxon>Pseudomonadota</taxon>
        <taxon>Alphaproteobacteria</taxon>
        <taxon>Sphingomonadales</taxon>
        <taxon>Sphingomonadaceae</taxon>
        <taxon>Sphingomonas</taxon>
    </lineage>
</organism>
<evidence type="ECO:0000313" key="2">
    <source>
        <dbReference type="EMBL" id="MEN2790725.1"/>
    </source>
</evidence>
<dbReference type="InterPro" id="IPR002686">
    <property type="entry name" value="Transposase_17"/>
</dbReference>